<dbReference type="InterPro" id="IPR014051">
    <property type="entry name" value="Phosphoesterase_HXTX"/>
</dbReference>
<dbReference type="Proteomes" id="UP000177457">
    <property type="component" value="Unassembled WGS sequence"/>
</dbReference>
<comment type="catalytic activity">
    <reaction evidence="2">
        <text>a 3'-end 2',3'-cyclophospho-ribonucleotide-RNA + H2O = a 3'-end 2'-phospho-ribonucleotide-RNA + H(+)</text>
        <dbReference type="Rhea" id="RHEA:11828"/>
        <dbReference type="Rhea" id="RHEA-COMP:10464"/>
        <dbReference type="Rhea" id="RHEA-COMP:17353"/>
        <dbReference type="ChEBI" id="CHEBI:15377"/>
        <dbReference type="ChEBI" id="CHEBI:15378"/>
        <dbReference type="ChEBI" id="CHEBI:83064"/>
        <dbReference type="ChEBI" id="CHEBI:173113"/>
        <dbReference type="EC" id="3.1.4.58"/>
    </reaction>
</comment>
<evidence type="ECO:0000313" key="4">
    <source>
        <dbReference type="EMBL" id="OGH69646.1"/>
    </source>
</evidence>
<dbReference type="GO" id="GO:0004113">
    <property type="term" value="F:2',3'-cyclic-nucleotide 3'-phosphodiesterase activity"/>
    <property type="evidence" value="ECO:0007669"/>
    <property type="project" value="InterPro"/>
</dbReference>
<dbReference type="GO" id="GO:0016874">
    <property type="term" value="F:ligase activity"/>
    <property type="evidence" value="ECO:0007669"/>
    <property type="project" value="UniProtKB-KW"/>
</dbReference>
<dbReference type="Pfam" id="PF02834">
    <property type="entry name" value="LigT_PEase"/>
    <property type="match status" value="1"/>
</dbReference>
<evidence type="ECO:0000256" key="1">
    <source>
        <dbReference type="ARBA" id="ARBA00022801"/>
    </source>
</evidence>
<dbReference type="PANTHER" id="PTHR35561">
    <property type="entry name" value="RNA 2',3'-CYCLIC PHOSPHODIESTERASE"/>
    <property type="match status" value="1"/>
</dbReference>
<comment type="function">
    <text evidence="2">Hydrolyzes RNA 2',3'-cyclic phosphodiester to an RNA 2'-phosphomonoester.</text>
</comment>
<dbReference type="InterPro" id="IPR009097">
    <property type="entry name" value="Cyclic_Pdiesterase"/>
</dbReference>
<dbReference type="NCBIfam" id="TIGR02258">
    <property type="entry name" value="2_5_ligase"/>
    <property type="match status" value="1"/>
</dbReference>
<dbReference type="Gene3D" id="3.90.1140.10">
    <property type="entry name" value="Cyclic phosphodiesterase"/>
    <property type="match status" value="1"/>
</dbReference>
<feature type="domain" description="Phosphoesterase HXTX" evidence="3">
    <location>
        <begin position="9"/>
        <end position="92"/>
    </location>
</feature>
<keyword evidence="4" id="KW-0436">Ligase</keyword>
<evidence type="ECO:0000256" key="2">
    <source>
        <dbReference type="HAMAP-Rule" id="MF_01940"/>
    </source>
</evidence>
<dbReference type="InterPro" id="IPR004175">
    <property type="entry name" value="RNA_CPDase"/>
</dbReference>
<dbReference type="HAMAP" id="MF_01940">
    <property type="entry name" value="RNA_CPDase"/>
    <property type="match status" value="1"/>
</dbReference>
<dbReference type="SUPFAM" id="SSF55144">
    <property type="entry name" value="LigT-like"/>
    <property type="match status" value="1"/>
</dbReference>
<feature type="active site" description="Proton donor" evidence="2">
    <location>
        <position position="42"/>
    </location>
</feature>
<name>A0A1F6MDD0_9BACT</name>
<feature type="short sequence motif" description="HXTX 1" evidence="2">
    <location>
        <begin position="42"/>
        <end position="45"/>
    </location>
</feature>
<accession>A0A1F6MDD0</accession>
<gene>
    <name evidence="4" type="ORF">A3C90_02455</name>
</gene>
<dbReference type="PANTHER" id="PTHR35561:SF1">
    <property type="entry name" value="RNA 2',3'-CYCLIC PHOSPHODIESTERASE"/>
    <property type="match status" value="1"/>
</dbReference>
<keyword evidence="1 2" id="KW-0378">Hydrolase</keyword>
<dbReference type="EMBL" id="MFQE01000071">
    <property type="protein sequence ID" value="OGH69646.1"/>
    <property type="molecule type" value="Genomic_DNA"/>
</dbReference>
<dbReference type="GO" id="GO:0008664">
    <property type="term" value="F:RNA 2',3'-cyclic 3'-phosphodiesterase activity"/>
    <property type="evidence" value="ECO:0007669"/>
    <property type="project" value="UniProtKB-EC"/>
</dbReference>
<reference evidence="4 5" key="1">
    <citation type="journal article" date="2016" name="Nat. Commun.">
        <title>Thousands of microbial genomes shed light on interconnected biogeochemical processes in an aquifer system.</title>
        <authorList>
            <person name="Anantharaman K."/>
            <person name="Brown C.T."/>
            <person name="Hug L.A."/>
            <person name="Sharon I."/>
            <person name="Castelle C.J."/>
            <person name="Probst A.J."/>
            <person name="Thomas B.C."/>
            <person name="Singh A."/>
            <person name="Wilkins M.J."/>
            <person name="Karaoz U."/>
            <person name="Brodie E.L."/>
            <person name="Williams K.H."/>
            <person name="Hubbard S.S."/>
            <person name="Banfield J.F."/>
        </authorList>
    </citation>
    <scope>NUCLEOTIDE SEQUENCE [LARGE SCALE GENOMIC DNA]</scope>
</reference>
<proteinExistence type="inferred from homology"/>
<dbReference type="EC" id="3.1.4.58" evidence="2"/>
<comment type="caution">
    <text evidence="4">The sequence shown here is derived from an EMBL/GenBank/DDBJ whole genome shotgun (WGS) entry which is preliminary data.</text>
</comment>
<sequence length="185" mass="20860">MRVFIAYPISDEVKNEIIRVQDELKGLNAGKRITWVNPEAMHVTVQFLGDVEDEQIENIKQVLRTAPSASRRFTYRLDGLDAFPNIREPRVLIIRATDESGTGEKLQQDVAEGLRRVGIEDDGKTWTAHVTIGRNKEGGFVKGMADIKASAIEWDVDWVELIASELTPDGPRYTVLQTFRLVDHG</sequence>
<evidence type="ECO:0000313" key="5">
    <source>
        <dbReference type="Proteomes" id="UP000177457"/>
    </source>
</evidence>
<feature type="short sequence motif" description="HXTX 2" evidence="2">
    <location>
        <begin position="129"/>
        <end position="132"/>
    </location>
</feature>
<dbReference type="STRING" id="1798683.A3C90_02455"/>
<evidence type="ECO:0000259" key="3">
    <source>
        <dbReference type="Pfam" id="PF02834"/>
    </source>
</evidence>
<feature type="active site" description="Proton acceptor" evidence="2">
    <location>
        <position position="129"/>
    </location>
</feature>
<comment type="similarity">
    <text evidence="2">Belongs to the 2H phosphoesterase superfamily. ThpR family.</text>
</comment>
<organism evidence="4 5">
    <name type="scientific">Candidatus Magasanikbacteria bacterium RIFCSPHIGHO2_02_FULL_51_14</name>
    <dbReference type="NCBI Taxonomy" id="1798683"/>
    <lineage>
        <taxon>Bacteria</taxon>
        <taxon>Candidatus Magasanikiibacteriota</taxon>
    </lineage>
</organism>
<dbReference type="AlphaFoldDB" id="A0A1F6MDD0"/>
<protein>
    <recommendedName>
        <fullName evidence="2">RNA 2',3'-cyclic phosphodiesterase</fullName>
        <shortName evidence="2">RNA 2',3'-CPDase</shortName>
        <ecNumber evidence="2">3.1.4.58</ecNumber>
    </recommendedName>
</protein>